<name>A0A2S5B211_9BASI</name>
<keyword evidence="2" id="KW-1185">Reference proteome</keyword>
<organism evidence="1 2">
    <name type="scientific">Rhodotorula taiwanensis</name>
    <dbReference type="NCBI Taxonomy" id="741276"/>
    <lineage>
        <taxon>Eukaryota</taxon>
        <taxon>Fungi</taxon>
        <taxon>Dikarya</taxon>
        <taxon>Basidiomycota</taxon>
        <taxon>Pucciniomycotina</taxon>
        <taxon>Microbotryomycetes</taxon>
        <taxon>Sporidiobolales</taxon>
        <taxon>Sporidiobolaceae</taxon>
        <taxon>Rhodotorula</taxon>
    </lineage>
</organism>
<dbReference type="AlphaFoldDB" id="A0A2S5B211"/>
<gene>
    <name evidence="1" type="ORF">BMF94_6229</name>
</gene>
<protein>
    <submittedName>
        <fullName evidence="1">Uncharacterized protein</fullName>
    </submittedName>
</protein>
<comment type="caution">
    <text evidence="1">The sequence shown here is derived from an EMBL/GenBank/DDBJ whole genome shotgun (WGS) entry which is preliminary data.</text>
</comment>
<sequence>MVKAKGPADGAREFATALISHTAQGSTKRRPAGPMVPVLQDNWKTHKAACSAVRTGRPYLVHFDYKRETTDDAPWCKPLIDSLAIPYAKSFYTADSIEAMFEVLEHPIRPAAILCTTGEVAKRSNRQLIAKIRSYVSDGGRFVFGGPGVSAISMPLIDELFAGLGLAEWKVAQYHRTTHALNVAHPLFHALPADAPARFALPASYSTKAITLSVPTRDGLFRTDSNSKVESIAMMFGGGQISLGEAAVACTKVGDGWLSWVGDVNQEAGSTQAMLFLLGLKG</sequence>
<accession>A0A2S5B211</accession>
<dbReference type="OrthoDB" id="245563at2759"/>
<dbReference type="STRING" id="741276.A0A2S5B211"/>
<dbReference type="EMBL" id="PJQD01000097">
    <property type="protein sequence ID" value="POY70817.1"/>
    <property type="molecule type" value="Genomic_DNA"/>
</dbReference>
<dbReference type="Proteomes" id="UP000237144">
    <property type="component" value="Unassembled WGS sequence"/>
</dbReference>
<evidence type="ECO:0000313" key="2">
    <source>
        <dbReference type="Proteomes" id="UP000237144"/>
    </source>
</evidence>
<evidence type="ECO:0000313" key="1">
    <source>
        <dbReference type="EMBL" id="POY70817.1"/>
    </source>
</evidence>
<proteinExistence type="predicted"/>
<reference evidence="1 2" key="1">
    <citation type="journal article" date="2018" name="Front. Microbiol.">
        <title>Prospects for Fungal Bioremediation of Acidic Radioactive Waste Sites: Characterization and Genome Sequence of Rhodotorula taiwanensis MD1149.</title>
        <authorList>
            <person name="Tkavc R."/>
            <person name="Matrosova V.Y."/>
            <person name="Grichenko O.E."/>
            <person name="Gostincar C."/>
            <person name="Volpe R.P."/>
            <person name="Klimenkova P."/>
            <person name="Gaidamakova E.K."/>
            <person name="Zhou C.E."/>
            <person name="Stewart B.J."/>
            <person name="Lyman M.G."/>
            <person name="Malfatti S.A."/>
            <person name="Rubinfeld B."/>
            <person name="Courtot M."/>
            <person name="Singh J."/>
            <person name="Dalgard C.L."/>
            <person name="Hamilton T."/>
            <person name="Frey K.G."/>
            <person name="Gunde-Cimerman N."/>
            <person name="Dugan L."/>
            <person name="Daly M.J."/>
        </authorList>
    </citation>
    <scope>NUCLEOTIDE SEQUENCE [LARGE SCALE GENOMIC DNA]</scope>
    <source>
        <strain evidence="1 2">MD1149</strain>
    </source>
</reference>